<dbReference type="PANTHER" id="PTHR46847">
    <property type="entry name" value="D-ALLOSE-BINDING PERIPLASMIC PROTEIN-RELATED"/>
    <property type="match status" value="1"/>
</dbReference>
<keyword evidence="3" id="KW-0732">Signal</keyword>
<evidence type="ECO:0000313" key="5">
    <source>
        <dbReference type="EMBL" id="GAA4652280.1"/>
    </source>
</evidence>
<feature type="domain" description="Periplasmic binding protein" evidence="4">
    <location>
        <begin position="2"/>
        <end position="217"/>
    </location>
</feature>
<proteinExistence type="inferred from homology"/>
<dbReference type="SUPFAM" id="SSF53822">
    <property type="entry name" value="Periplasmic binding protein-like I"/>
    <property type="match status" value="1"/>
</dbReference>
<reference evidence="6" key="1">
    <citation type="journal article" date="2019" name="Int. J. Syst. Evol. Microbiol.">
        <title>The Global Catalogue of Microorganisms (GCM) 10K type strain sequencing project: providing services to taxonomists for standard genome sequencing and annotation.</title>
        <authorList>
            <consortium name="The Broad Institute Genomics Platform"/>
            <consortium name="The Broad Institute Genome Sequencing Center for Infectious Disease"/>
            <person name="Wu L."/>
            <person name="Ma J."/>
        </authorList>
    </citation>
    <scope>NUCLEOTIDE SEQUENCE [LARGE SCALE GENOMIC DNA]</scope>
    <source>
        <strain evidence="6">JCM 17805</strain>
    </source>
</reference>
<comment type="subcellular location">
    <subcellularLocation>
        <location evidence="1">Cell envelope</location>
    </subcellularLocation>
</comment>
<dbReference type="PANTHER" id="PTHR46847:SF1">
    <property type="entry name" value="D-ALLOSE-BINDING PERIPLASMIC PROTEIN-RELATED"/>
    <property type="match status" value="1"/>
</dbReference>
<evidence type="ECO:0000256" key="1">
    <source>
        <dbReference type="ARBA" id="ARBA00004196"/>
    </source>
</evidence>
<dbReference type="EMBL" id="BAABFL010000473">
    <property type="protein sequence ID" value="GAA4652280.1"/>
    <property type="molecule type" value="Genomic_DNA"/>
</dbReference>
<dbReference type="Pfam" id="PF13407">
    <property type="entry name" value="Peripla_BP_4"/>
    <property type="match status" value="1"/>
</dbReference>
<evidence type="ECO:0000313" key="6">
    <source>
        <dbReference type="Proteomes" id="UP001500604"/>
    </source>
</evidence>
<keyword evidence="6" id="KW-1185">Reference proteome</keyword>
<gene>
    <name evidence="5" type="ORF">GCM10023116_45640</name>
</gene>
<dbReference type="Proteomes" id="UP001500604">
    <property type="component" value="Unassembled WGS sequence"/>
</dbReference>
<name>A0ABP8VB78_9GAMM</name>
<dbReference type="InterPro" id="IPR028082">
    <property type="entry name" value="Peripla_BP_I"/>
</dbReference>
<evidence type="ECO:0000256" key="2">
    <source>
        <dbReference type="ARBA" id="ARBA00007639"/>
    </source>
</evidence>
<comment type="caution">
    <text evidence="5">The sequence shown here is derived from an EMBL/GenBank/DDBJ whole genome shotgun (WGS) entry which is preliminary data.</text>
</comment>
<comment type="similarity">
    <text evidence="2">Belongs to the bacterial solute-binding protein 2 family.</text>
</comment>
<protein>
    <recommendedName>
        <fullName evidence="4">Periplasmic binding protein domain-containing protein</fullName>
    </recommendedName>
</protein>
<dbReference type="InterPro" id="IPR025997">
    <property type="entry name" value="SBP_2_dom"/>
</dbReference>
<sequence>MQRAFLRQLLAGHVSGIVLAPADGQALLPELLQARKQGVCVVNIGSRLDTRLMGNKQLVIPWVGPDNRAAAKDVAELLAGRLSKGDQVAILAGRPGDTSSFERVTGFRHALKTAGLKVVAIEAAGWQQDRAEAIVAGWLKKYPNLKGIAAAGDNMAVGALMAIEAAGRQNRIVVTGFDNLASARPWLRNGQLLATVEWFPEKQGIYGINKVMGNCKGNQYTPVALVTVENMDRYPSPGMSRKVRYFW</sequence>
<accession>A0ABP8VB78</accession>
<evidence type="ECO:0000256" key="3">
    <source>
        <dbReference type="ARBA" id="ARBA00022729"/>
    </source>
</evidence>
<evidence type="ECO:0000259" key="4">
    <source>
        <dbReference type="Pfam" id="PF13407"/>
    </source>
</evidence>
<organism evidence="5 6">
    <name type="scientific">Kistimonas scapharcae</name>
    <dbReference type="NCBI Taxonomy" id="1036133"/>
    <lineage>
        <taxon>Bacteria</taxon>
        <taxon>Pseudomonadati</taxon>
        <taxon>Pseudomonadota</taxon>
        <taxon>Gammaproteobacteria</taxon>
        <taxon>Oceanospirillales</taxon>
        <taxon>Endozoicomonadaceae</taxon>
        <taxon>Kistimonas</taxon>
    </lineage>
</organism>
<dbReference type="Gene3D" id="3.40.50.2300">
    <property type="match status" value="2"/>
</dbReference>